<proteinExistence type="predicted"/>
<dbReference type="PANTHER" id="PTHR33408">
    <property type="entry name" value="TRANSPOSASE"/>
    <property type="match status" value="1"/>
</dbReference>
<dbReference type="Pfam" id="PF13751">
    <property type="entry name" value="DDE_Tnp_1_6"/>
    <property type="match status" value="1"/>
</dbReference>
<dbReference type="NCBIfam" id="NF033551">
    <property type="entry name" value="transpos_IS1182"/>
    <property type="match status" value="1"/>
</dbReference>
<dbReference type="EMBL" id="SLZR01000041">
    <property type="protein sequence ID" value="TCS34668.1"/>
    <property type="molecule type" value="Genomic_DNA"/>
</dbReference>
<accession>A0A4R3HQE0</accession>
<evidence type="ECO:0000313" key="4">
    <source>
        <dbReference type="EMBL" id="TCS34668.1"/>
    </source>
</evidence>
<name>A0A4R3HQE0_9GAMM</name>
<organism evidence="4 5">
    <name type="scientific">Reinekea marinisedimentorum</name>
    <dbReference type="NCBI Taxonomy" id="230495"/>
    <lineage>
        <taxon>Bacteria</taxon>
        <taxon>Pseudomonadati</taxon>
        <taxon>Pseudomonadota</taxon>
        <taxon>Gammaproteobacteria</taxon>
        <taxon>Oceanospirillales</taxon>
        <taxon>Saccharospirillaceae</taxon>
        <taxon>Reinekea</taxon>
    </lineage>
</organism>
<dbReference type="InterPro" id="IPR008490">
    <property type="entry name" value="Transposase_InsH_N"/>
</dbReference>
<gene>
    <name evidence="4" type="ORF">BCF53_1413</name>
</gene>
<dbReference type="RefSeq" id="WP_132704317.1">
    <property type="nucleotide sequence ID" value="NZ_SLZR01000041.1"/>
</dbReference>
<keyword evidence="1" id="KW-0175">Coiled coil</keyword>
<protein>
    <submittedName>
        <fullName evidence="4">Transposase</fullName>
    </submittedName>
</protein>
<dbReference type="InterPro" id="IPR025668">
    <property type="entry name" value="Tnp_DDE_dom"/>
</dbReference>
<dbReference type="AlphaFoldDB" id="A0A4R3HQE0"/>
<reference evidence="4 5" key="1">
    <citation type="submission" date="2019-03" db="EMBL/GenBank/DDBJ databases">
        <title>Genomic Encyclopedia of Archaeal and Bacterial Type Strains, Phase II (KMG-II): from individual species to whole genera.</title>
        <authorList>
            <person name="Goeker M."/>
        </authorList>
    </citation>
    <scope>NUCLEOTIDE SEQUENCE [LARGE SCALE GENOMIC DNA]</scope>
    <source>
        <strain evidence="4 5">DSM 15388</strain>
    </source>
</reference>
<evidence type="ECO:0000313" key="5">
    <source>
        <dbReference type="Proteomes" id="UP000295793"/>
    </source>
</evidence>
<dbReference type="Pfam" id="PF05598">
    <property type="entry name" value="DUF772"/>
    <property type="match status" value="1"/>
</dbReference>
<dbReference type="InterPro" id="IPR047629">
    <property type="entry name" value="IS1182_transpos"/>
</dbReference>
<evidence type="ECO:0000259" key="2">
    <source>
        <dbReference type="Pfam" id="PF05598"/>
    </source>
</evidence>
<evidence type="ECO:0000259" key="3">
    <source>
        <dbReference type="Pfam" id="PF13751"/>
    </source>
</evidence>
<feature type="coiled-coil region" evidence="1">
    <location>
        <begin position="151"/>
        <end position="207"/>
    </location>
</feature>
<comment type="caution">
    <text evidence="4">The sequence shown here is derived from an EMBL/GenBank/DDBJ whole genome shotgun (WGS) entry which is preliminary data.</text>
</comment>
<keyword evidence="5" id="KW-1185">Reference proteome</keyword>
<dbReference type="OrthoDB" id="9182628at2"/>
<feature type="domain" description="Transposase DDE" evidence="3">
    <location>
        <begin position="382"/>
        <end position="515"/>
    </location>
</feature>
<dbReference type="Proteomes" id="UP000295793">
    <property type="component" value="Unassembled WGS sequence"/>
</dbReference>
<evidence type="ECO:0000256" key="1">
    <source>
        <dbReference type="SAM" id="Coils"/>
    </source>
</evidence>
<dbReference type="PANTHER" id="PTHR33408:SF4">
    <property type="entry name" value="TRANSPOSASE DDE DOMAIN-CONTAINING PROTEIN"/>
    <property type="match status" value="1"/>
</dbReference>
<sequence>MPKFKHYDFNQTAMVVIDYQQQLQPGTFEHAIHFLIHNKLDLSIFNDLYANDDGGRPAYDPAILLSIILFAYSKGITSSREIQWCCETNIIFKALSCDTVPHWTTIAKFVSRYPKKMTDLFEQVLLICHQEGLIGNELFAIDGCKMRSDAAKEWSGTFNELDQKRKKLKRQIKYHITAHKELDKQNTEASEQRKQRTEQTINTLEKNFKKIDQFLKTQSPRMGQGKRKTEVKSNITDNDSAKMTTSKGTIQGYNGVATVDKKHQVIIDATAFGAGQEHHTLTPVMEAVLQRFRRLGISKDIYKENVIVTADTGFANEQNMKMLNRHKINAYIPDNKFRSRDPKFQDQKQKYGKRKAHLRKTKPKSLFPATDFIFDPQTKTCICPAGNKLSNRGERPIENGTDKIYFEGRLSQCKNCSLKHQCMKNPSAADHRKGAGRQVSFIVNKATQSPYTEWMKHRVDSAEGKQIYSHRMSVVEPVFGNIGTNKGLNRFSLRGLEKVNGQWQLFSLIHNIEKLYKYGELRH</sequence>
<feature type="domain" description="Transposase InsH N-terminal" evidence="2">
    <location>
        <begin position="20"/>
        <end position="112"/>
    </location>
</feature>